<dbReference type="Proteomes" id="UP000716291">
    <property type="component" value="Unassembled WGS sequence"/>
</dbReference>
<organism evidence="1 2">
    <name type="scientific">Rhizopus oryzae</name>
    <name type="common">Mucormycosis agent</name>
    <name type="synonym">Rhizopus arrhizus var. delemar</name>
    <dbReference type="NCBI Taxonomy" id="64495"/>
    <lineage>
        <taxon>Eukaryota</taxon>
        <taxon>Fungi</taxon>
        <taxon>Fungi incertae sedis</taxon>
        <taxon>Mucoromycota</taxon>
        <taxon>Mucoromycotina</taxon>
        <taxon>Mucoromycetes</taxon>
        <taxon>Mucorales</taxon>
        <taxon>Mucorineae</taxon>
        <taxon>Rhizopodaceae</taxon>
        <taxon>Rhizopus</taxon>
    </lineage>
</organism>
<sequence length="185" mass="19244">MSLIPLLRSAASATTTSVLSVSPSGPPGPGALVSDGLPFGPLVGSAALSSSSPTPTPINSLLYADDVALVGSASEVRHMLDLAQIHSLTLGYKWSPPKCAVLNAPTVTSSRYVPMSLYDQDLPTVEEFTYLGVPFDGKGISVTAMIKHRASGTLAAMAQLHSMGLNRQGFPLLLSSRLFAATMMN</sequence>
<reference evidence="1" key="1">
    <citation type="journal article" date="2020" name="Microb. Genom.">
        <title>Genetic diversity of clinical and environmental Mucorales isolates obtained from an investigation of mucormycosis cases among solid organ transplant recipients.</title>
        <authorList>
            <person name="Nguyen M.H."/>
            <person name="Kaul D."/>
            <person name="Muto C."/>
            <person name="Cheng S.J."/>
            <person name="Richter R.A."/>
            <person name="Bruno V.M."/>
            <person name="Liu G."/>
            <person name="Beyhan S."/>
            <person name="Sundermann A.J."/>
            <person name="Mounaud S."/>
            <person name="Pasculle A.W."/>
            <person name="Nierman W.C."/>
            <person name="Driscoll E."/>
            <person name="Cumbie R."/>
            <person name="Clancy C.J."/>
            <person name="Dupont C.L."/>
        </authorList>
    </citation>
    <scope>NUCLEOTIDE SEQUENCE</scope>
    <source>
        <strain evidence="1">GL11</strain>
    </source>
</reference>
<comment type="caution">
    <text evidence="1">The sequence shown here is derived from an EMBL/GenBank/DDBJ whole genome shotgun (WGS) entry which is preliminary data.</text>
</comment>
<evidence type="ECO:0000313" key="2">
    <source>
        <dbReference type="Proteomes" id="UP000716291"/>
    </source>
</evidence>
<protein>
    <recommendedName>
        <fullName evidence="3">Reverse transcriptase domain-containing protein</fullName>
    </recommendedName>
</protein>
<accession>A0A9P6WUQ6</accession>
<dbReference type="EMBL" id="JAANQT010006462">
    <property type="protein sequence ID" value="KAG1291298.1"/>
    <property type="molecule type" value="Genomic_DNA"/>
</dbReference>
<name>A0A9P6WUQ6_RHIOR</name>
<gene>
    <name evidence="1" type="ORF">G6F64_013809</name>
</gene>
<keyword evidence="2" id="KW-1185">Reference proteome</keyword>
<proteinExistence type="predicted"/>
<evidence type="ECO:0008006" key="3">
    <source>
        <dbReference type="Google" id="ProtNLM"/>
    </source>
</evidence>
<dbReference type="AlphaFoldDB" id="A0A9P6WUQ6"/>
<evidence type="ECO:0000313" key="1">
    <source>
        <dbReference type="EMBL" id="KAG1291298.1"/>
    </source>
</evidence>